<dbReference type="Pfam" id="PF13508">
    <property type="entry name" value="Acetyltransf_7"/>
    <property type="match status" value="1"/>
</dbReference>
<protein>
    <submittedName>
        <fullName evidence="2">GNAT family N-acetyltransferase</fullName>
    </submittedName>
</protein>
<gene>
    <name evidence="2" type="ORF">GJU40_18195</name>
</gene>
<dbReference type="OrthoDB" id="2425381at2"/>
<dbReference type="Gene3D" id="3.40.630.30">
    <property type="match status" value="1"/>
</dbReference>
<dbReference type="RefSeq" id="WP_154309512.1">
    <property type="nucleotide sequence ID" value="NZ_WKKI01000058.1"/>
</dbReference>
<accession>A0A7X2J242</accession>
<proteinExistence type="predicted"/>
<evidence type="ECO:0000259" key="1">
    <source>
        <dbReference type="PROSITE" id="PS51186"/>
    </source>
</evidence>
<dbReference type="SUPFAM" id="SSF55729">
    <property type="entry name" value="Acyl-CoA N-acyltransferases (Nat)"/>
    <property type="match status" value="1"/>
</dbReference>
<dbReference type="EMBL" id="WKKI01000058">
    <property type="protein sequence ID" value="MRX74057.1"/>
    <property type="molecule type" value="Genomic_DNA"/>
</dbReference>
<keyword evidence="2" id="KW-0808">Transferase</keyword>
<evidence type="ECO:0000313" key="2">
    <source>
        <dbReference type="EMBL" id="MRX74057.1"/>
    </source>
</evidence>
<sequence length="187" mass="22015">MTDWYAKLTDYFPANEMKSKEHMEKLFADKQENYLIEEGPESVLIYLEKSDFIFIDYILISGKVRGKGLGGKLIEKVKNKDKAIILEVDPIDPSDADTAKRVNFYKKNGFRKVSSIEYKRIHAVTNELNEMDIYCWSQIPQKDEWVYRKMQEAYQEVHAYKARDFYGKQPQETSEVLTLKKKVYSKA</sequence>
<dbReference type="InterPro" id="IPR000182">
    <property type="entry name" value="GNAT_dom"/>
</dbReference>
<dbReference type="GO" id="GO:0016747">
    <property type="term" value="F:acyltransferase activity, transferring groups other than amino-acyl groups"/>
    <property type="evidence" value="ECO:0007669"/>
    <property type="project" value="InterPro"/>
</dbReference>
<dbReference type="Proteomes" id="UP000448867">
    <property type="component" value="Unassembled WGS sequence"/>
</dbReference>
<reference evidence="2 3" key="1">
    <citation type="submission" date="2019-11" db="EMBL/GenBank/DDBJ databases">
        <title>Bacillus lacus genome.</title>
        <authorList>
            <person name="Allen C.J."/>
            <person name="Newman J.D."/>
        </authorList>
    </citation>
    <scope>NUCLEOTIDE SEQUENCE [LARGE SCALE GENOMIC DNA]</scope>
    <source>
        <strain evidence="2 3">KCTC 33946</strain>
    </source>
</reference>
<keyword evidence="3" id="KW-1185">Reference proteome</keyword>
<comment type="caution">
    <text evidence="2">The sequence shown here is derived from an EMBL/GenBank/DDBJ whole genome shotgun (WGS) entry which is preliminary data.</text>
</comment>
<evidence type="ECO:0000313" key="3">
    <source>
        <dbReference type="Proteomes" id="UP000448867"/>
    </source>
</evidence>
<dbReference type="InterPro" id="IPR016181">
    <property type="entry name" value="Acyl_CoA_acyltransferase"/>
</dbReference>
<dbReference type="PROSITE" id="PS51186">
    <property type="entry name" value="GNAT"/>
    <property type="match status" value="1"/>
</dbReference>
<dbReference type="AlphaFoldDB" id="A0A7X2J242"/>
<feature type="domain" description="N-acetyltransferase" evidence="1">
    <location>
        <begin position="1"/>
        <end position="131"/>
    </location>
</feature>
<organism evidence="2 3">
    <name type="scientific">Metabacillus lacus</name>
    <dbReference type="NCBI Taxonomy" id="1983721"/>
    <lineage>
        <taxon>Bacteria</taxon>
        <taxon>Bacillati</taxon>
        <taxon>Bacillota</taxon>
        <taxon>Bacilli</taxon>
        <taxon>Bacillales</taxon>
        <taxon>Bacillaceae</taxon>
        <taxon>Metabacillus</taxon>
    </lineage>
</organism>
<name>A0A7X2J242_9BACI</name>